<feature type="compositionally biased region" description="Basic and acidic residues" evidence="1">
    <location>
        <begin position="27"/>
        <end position="37"/>
    </location>
</feature>
<accession>A0AAV1K0U1</accession>
<sequence>MRCEHSGRGGDTADAGAGVSRVLPRRARAEPRPRPHPLDPPATTPWRCVPSVRLWSPIYTFCTNLFSHTHDFIIKLVSRGNALNKVSQKRDFPLLEFQKGMRQAIGEQPENL</sequence>
<comment type="caution">
    <text evidence="2">The sequence shown here is derived from an EMBL/GenBank/DDBJ whole genome shotgun (WGS) entry which is preliminary data.</text>
</comment>
<keyword evidence="3" id="KW-1185">Reference proteome</keyword>
<organism evidence="2 3">
    <name type="scientific">Leptosia nina</name>
    <dbReference type="NCBI Taxonomy" id="320188"/>
    <lineage>
        <taxon>Eukaryota</taxon>
        <taxon>Metazoa</taxon>
        <taxon>Ecdysozoa</taxon>
        <taxon>Arthropoda</taxon>
        <taxon>Hexapoda</taxon>
        <taxon>Insecta</taxon>
        <taxon>Pterygota</taxon>
        <taxon>Neoptera</taxon>
        <taxon>Endopterygota</taxon>
        <taxon>Lepidoptera</taxon>
        <taxon>Glossata</taxon>
        <taxon>Ditrysia</taxon>
        <taxon>Papilionoidea</taxon>
        <taxon>Pieridae</taxon>
        <taxon>Pierinae</taxon>
        <taxon>Leptosia</taxon>
    </lineage>
</organism>
<protein>
    <submittedName>
        <fullName evidence="2">Uncharacterized protein</fullName>
    </submittedName>
</protein>
<evidence type="ECO:0000313" key="2">
    <source>
        <dbReference type="EMBL" id="CAK1555418.1"/>
    </source>
</evidence>
<dbReference type="AlphaFoldDB" id="A0AAV1K0U1"/>
<gene>
    <name evidence="2" type="ORF">LNINA_LOCUS14237</name>
</gene>
<proteinExistence type="predicted"/>
<evidence type="ECO:0000313" key="3">
    <source>
        <dbReference type="Proteomes" id="UP001497472"/>
    </source>
</evidence>
<dbReference type="EMBL" id="CAVLEF010000280">
    <property type="protein sequence ID" value="CAK1555418.1"/>
    <property type="molecule type" value="Genomic_DNA"/>
</dbReference>
<evidence type="ECO:0000256" key="1">
    <source>
        <dbReference type="SAM" id="MobiDB-lite"/>
    </source>
</evidence>
<feature type="region of interest" description="Disordered" evidence="1">
    <location>
        <begin position="1"/>
        <end position="43"/>
    </location>
</feature>
<reference evidence="2 3" key="1">
    <citation type="submission" date="2023-11" db="EMBL/GenBank/DDBJ databases">
        <authorList>
            <person name="Okamura Y."/>
        </authorList>
    </citation>
    <scope>NUCLEOTIDE SEQUENCE [LARGE SCALE GENOMIC DNA]</scope>
</reference>
<name>A0AAV1K0U1_9NEOP</name>
<dbReference type="Proteomes" id="UP001497472">
    <property type="component" value="Unassembled WGS sequence"/>
</dbReference>